<proteinExistence type="predicted"/>
<dbReference type="GO" id="GO:0050839">
    <property type="term" value="F:cell adhesion molecule binding"/>
    <property type="evidence" value="ECO:0007669"/>
    <property type="project" value="TreeGrafter"/>
</dbReference>
<evidence type="ECO:0000313" key="8">
    <source>
        <dbReference type="Proteomes" id="UP001054837"/>
    </source>
</evidence>
<keyword evidence="5" id="KW-0393">Immunoglobulin domain</keyword>
<dbReference type="InterPro" id="IPR013162">
    <property type="entry name" value="CD80_C2-set"/>
</dbReference>
<dbReference type="GO" id="GO:0005886">
    <property type="term" value="C:plasma membrane"/>
    <property type="evidence" value="ECO:0007669"/>
    <property type="project" value="TreeGrafter"/>
</dbReference>
<dbReference type="PANTHER" id="PTHR11640:SF31">
    <property type="entry name" value="IRREGULAR CHIASM C-ROUGHEST PROTEIN-RELATED"/>
    <property type="match status" value="1"/>
</dbReference>
<evidence type="ECO:0000256" key="1">
    <source>
        <dbReference type="ARBA" id="ARBA00004479"/>
    </source>
</evidence>
<dbReference type="AlphaFoldDB" id="A0AAV4NFS7"/>
<evidence type="ECO:0000256" key="4">
    <source>
        <dbReference type="ARBA" id="ARBA00023180"/>
    </source>
</evidence>
<dbReference type="SMART" id="SM00408">
    <property type="entry name" value="IGc2"/>
    <property type="match status" value="1"/>
</dbReference>
<comment type="caution">
    <text evidence="7">The sequence shown here is derived from an EMBL/GenBank/DDBJ whole genome shotgun (WGS) entry which is preliminary data.</text>
</comment>
<evidence type="ECO:0000256" key="2">
    <source>
        <dbReference type="ARBA" id="ARBA00023136"/>
    </source>
</evidence>
<dbReference type="SUPFAM" id="SSF48726">
    <property type="entry name" value="Immunoglobulin"/>
    <property type="match status" value="3"/>
</dbReference>
<accession>A0AAV4NFS7</accession>
<feature type="domain" description="Ig-like" evidence="6">
    <location>
        <begin position="120"/>
        <end position="217"/>
    </location>
</feature>
<comment type="subcellular location">
    <subcellularLocation>
        <location evidence="1">Membrane</location>
        <topology evidence="1">Single-pass type I membrane protein</topology>
    </subcellularLocation>
</comment>
<evidence type="ECO:0000256" key="5">
    <source>
        <dbReference type="ARBA" id="ARBA00023319"/>
    </source>
</evidence>
<dbReference type="InterPro" id="IPR013783">
    <property type="entry name" value="Ig-like_fold"/>
</dbReference>
<dbReference type="InterPro" id="IPR007110">
    <property type="entry name" value="Ig-like_dom"/>
</dbReference>
<dbReference type="GO" id="GO:0005911">
    <property type="term" value="C:cell-cell junction"/>
    <property type="evidence" value="ECO:0007669"/>
    <property type="project" value="TreeGrafter"/>
</dbReference>
<keyword evidence="4" id="KW-0325">Glycoprotein</keyword>
<gene>
    <name evidence="7" type="primary">syg-2_2</name>
    <name evidence="7" type="ORF">CDAR_295571</name>
</gene>
<sequence length="277" mass="30646">MVDLYGEQYGSAFHSSVVNLYPPRHPEINGYKEGDLIYAGDHLTLTCSTTGGKPPAELQWLRNGDMIQGSYSAVGRNSTNIISLTARSIDNNAMYTCAASNPLTPIPLVTAVKLSVKFPPSFVKIEGPSECNRGDSITLNCRSDVSNPPSELTWLVDDVTFEPQDTTFQLVENGWYTTSNLTAIINRQFQNKSIKVFKCIGHNSQRHEKVFQTFNVSVLYPPETPSITGYEEGSELREGDHQSFTCTALAGNPPADLRWYRGETENEARASTIPTVR</sequence>
<dbReference type="InterPro" id="IPR036179">
    <property type="entry name" value="Ig-like_dom_sf"/>
</dbReference>
<evidence type="ECO:0000259" key="6">
    <source>
        <dbReference type="PROSITE" id="PS50835"/>
    </source>
</evidence>
<protein>
    <submittedName>
        <fullName evidence="7">Synaptogenesis protein syg-2</fullName>
    </submittedName>
</protein>
<reference evidence="7 8" key="1">
    <citation type="submission" date="2021-06" db="EMBL/GenBank/DDBJ databases">
        <title>Caerostris darwini draft genome.</title>
        <authorList>
            <person name="Kono N."/>
            <person name="Arakawa K."/>
        </authorList>
    </citation>
    <scope>NUCLEOTIDE SEQUENCE [LARGE SCALE GENOMIC DNA]</scope>
</reference>
<dbReference type="GO" id="GO:0098609">
    <property type="term" value="P:cell-cell adhesion"/>
    <property type="evidence" value="ECO:0007669"/>
    <property type="project" value="TreeGrafter"/>
</dbReference>
<dbReference type="Pfam" id="PF13927">
    <property type="entry name" value="Ig_3"/>
    <property type="match status" value="1"/>
</dbReference>
<evidence type="ECO:0000256" key="3">
    <source>
        <dbReference type="ARBA" id="ARBA00023157"/>
    </source>
</evidence>
<dbReference type="EMBL" id="BPLQ01001534">
    <property type="protein sequence ID" value="GIX82640.1"/>
    <property type="molecule type" value="Genomic_DNA"/>
</dbReference>
<keyword evidence="3" id="KW-1015">Disulfide bond</keyword>
<dbReference type="Pfam" id="PF08205">
    <property type="entry name" value="C2-set_2"/>
    <property type="match status" value="1"/>
</dbReference>
<keyword evidence="8" id="KW-1185">Reference proteome</keyword>
<dbReference type="Proteomes" id="UP001054837">
    <property type="component" value="Unassembled WGS sequence"/>
</dbReference>
<feature type="domain" description="Ig-like" evidence="6">
    <location>
        <begin position="26"/>
        <end position="115"/>
    </location>
</feature>
<dbReference type="InterPro" id="IPR003598">
    <property type="entry name" value="Ig_sub2"/>
</dbReference>
<evidence type="ECO:0000313" key="7">
    <source>
        <dbReference type="EMBL" id="GIX82640.1"/>
    </source>
</evidence>
<dbReference type="InterPro" id="IPR051275">
    <property type="entry name" value="Cell_adhesion_signaling"/>
</dbReference>
<organism evidence="7 8">
    <name type="scientific">Caerostris darwini</name>
    <dbReference type="NCBI Taxonomy" id="1538125"/>
    <lineage>
        <taxon>Eukaryota</taxon>
        <taxon>Metazoa</taxon>
        <taxon>Ecdysozoa</taxon>
        <taxon>Arthropoda</taxon>
        <taxon>Chelicerata</taxon>
        <taxon>Arachnida</taxon>
        <taxon>Araneae</taxon>
        <taxon>Araneomorphae</taxon>
        <taxon>Entelegynae</taxon>
        <taxon>Araneoidea</taxon>
        <taxon>Araneidae</taxon>
        <taxon>Caerostris</taxon>
    </lineage>
</organism>
<keyword evidence="2" id="KW-0472">Membrane</keyword>
<dbReference type="PROSITE" id="PS50835">
    <property type="entry name" value="IG_LIKE"/>
    <property type="match status" value="3"/>
</dbReference>
<name>A0AAV4NFS7_9ARAC</name>
<feature type="domain" description="Ig-like" evidence="6">
    <location>
        <begin position="225"/>
        <end position="277"/>
    </location>
</feature>
<dbReference type="Gene3D" id="2.60.40.10">
    <property type="entry name" value="Immunoglobulins"/>
    <property type="match status" value="3"/>
</dbReference>
<dbReference type="PANTHER" id="PTHR11640">
    <property type="entry name" value="NEPHRIN"/>
    <property type="match status" value="1"/>
</dbReference>